<sequence length="115" mass="12818">MPDRLQSRRRPRLDLGVPLQPLQLSTTRNTPGAPGPSSRRTYSSSLVQCRRILCTISIGHASAFSLASQSLKEECQGYLYRYIHVSFDAASKTSCSMAFQLLLILLVDDHHTVIN</sequence>
<feature type="region of interest" description="Disordered" evidence="1">
    <location>
        <begin position="1"/>
        <end position="42"/>
    </location>
</feature>
<proteinExistence type="predicted"/>
<reference evidence="2" key="1">
    <citation type="journal article" date="2020" name="Stud. Mycol.">
        <title>101 Dothideomycetes genomes: a test case for predicting lifestyles and emergence of pathogens.</title>
        <authorList>
            <person name="Haridas S."/>
            <person name="Albert R."/>
            <person name="Binder M."/>
            <person name="Bloem J."/>
            <person name="Labutti K."/>
            <person name="Salamov A."/>
            <person name="Andreopoulos B."/>
            <person name="Baker S."/>
            <person name="Barry K."/>
            <person name="Bills G."/>
            <person name="Bluhm B."/>
            <person name="Cannon C."/>
            <person name="Castanera R."/>
            <person name="Culley D."/>
            <person name="Daum C."/>
            <person name="Ezra D."/>
            <person name="Gonzalez J."/>
            <person name="Henrissat B."/>
            <person name="Kuo A."/>
            <person name="Liang C."/>
            <person name="Lipzen A."/>
            <person name="Lutzoni F."/>
            <person name="Magnuson J."/>
            <person name="Mondo S."/>
            <person name="Nolan M."/>
            <person name="Ohm R."/>
            <person name="Pangilinan J."/>
            <person name="Park H.-J."/>
            <person name="Ramirez L."/>
            <person name="Alfaro M."/>
            <person name="Sun H."/>
            <person name="Tritt A."/>
            <person name="Yoshinaga Y."/>
            <person name="Zwiers L.-H."/>
            <person name="Turgeon B."/>
            <person name="Goodwin S."/>
            <person name="Spatafora J."/>
            <person name="Crous P."/>
            <person name="Grigoriev I."/>
        </authorList>
    </citation>
    <scope>NUCLEOTIDE SEQUENCE</scope>
    <source>
        <strain evidence="2">CBS 125425</strain>
    </source>
</reference>
<dbReference type="Proteomes" id="UP000799444">
    <property type="component" value="Unassembled WGS sequence"/>
</dbReference>
<evidence type="ECO:0000313" key="3">
    <source>
        <dbReference type="Proteomes" id="UP000799444"/>
    </source>
</evidence>
<evidence type="ECO:0000256" key="1">
    <source>
        <dbReference type="SAM" id="MobiDB-lite"/>
    </source>
</evidence>
<dbReference type="AlphaFoldDB" id="A0A9P4V6B1"/>
<protein>
    <submittedName>
        <fullName evidence="2">Uncharacterized protein</fullName>
    </submittedName>
</protein>
<accession>A0A9P4V6B1</accession>
<gene>
    <name evidence="2" type="ORF">EJ04DRAFT_70673</name>
</gene>
<organism evidence="2 3">
    <name type="scientific">Polyplosphaeria fusca</name>
    <dbReference type="NCBI Taxonomy" id="682080"/>
    <lineage>
        <taxon>Eukaryota</taxon>
        <taxon>Fungi</taxon>
        <taxon>Dikarya</taxon>
        <taxon>Ascomycota</taxon>
        <taxon>Pezizomycotina</taxon>
        <taxon>Dothideomycetes</taxon>
        <taxon>Pleosporomycetidae</taxon>
        <taxon>Pleosporales</taxon>
        <taxon>Tetraplosphaeriaceae</taxon>
        <taxon>Polyplosphaeria</taxon>
    </lineage>
</organism>
<comment type="caution">
    <text evidence="2">The sequence shown here is derived from an EMBL/GenBank/DDBJ whole genome shotgun (WGS) entry which is preliminary data.</text>
</comment>
<evidence type="ECO:0000313" key="2">
    <source>
        <dbReference type="EMBL" id="KAF2738103.1"/>
    </source>
</evidence>
<name>A0A9P4V6B1_9PLEO</name>
<dbReference type="EMBL" id="ML996111">
    <property type="protein sequence ID" value="KAF2738103.1"/>
    <property type="molecule type" value="Genomic_DNA"/>
</dbReference>
<keyword evidence="3" id="KW-1185">Reference proteome</keyword>